<dbReference type="STRING" id="460384.SAMN05216313_11170"/>
<dbReference type="PROSITE" id="PS51257">
    <property type="entry name" value="PROKAR_LIPOPROTEIN"/>
    <property type="match status" value="1"/>
</dbReference>
<dbReference type="SUPFAM" id="SSF53850">
    <property type="entry name" value="Periplasmic binding protein-like II"/>
    <property type="match status" value="1"/>
</dbReference>
<feature type="compositionally biased region" description="Basic and acidic residues" evidence="1">
    <location>
        <begin position="42"/>
        <end position="60"/>
    </location>
</feature>
<gene>
    <name evidence="3" type="ORF">SAMN05216313_11170</name>
</gene>
<evidence type="ECO:0000313" key="3">
    <source>
        <dbReference type="EMBL" id="SET68369.1"/>
    </source>
</evidence>
<dbReference type="RefSeq" id="WP_207648748.1">
    <property type="nucleotide sequence ID" value="NZ_CABJCG010000013.1"/>
</dbReference>
<evidence type="ECO:0000256" key="1">
    <source>
        <dbReference type="SAM" id="MobiDB-lite"/>
    </source>
</evidence>
<name>A0A1I0GBE6_9FIRM</name>
<evidence type="ECO:0000256" key="2">
    <source>
        <dbReference type="SAM" id="SignalP"/>
    </source>
</evidence>
<proteinExistence type="predicted"/>
<accession>A0A1I0GBE6</accession>
<dbReference type="PANTHER" id="PTHR42941:SF1">
    <property type="entry name" value="SLL1037 PROTEIN"/>
    <property type="match status" value="1"/>
</dbReference>
<keyword evidence="2" id="KW-0732">Signal</keyword>
<dbReference type="EMBL" id="FOIM01000011">
    <property type="protein sequence ID" value="SET68369.1"/>
    <property type="molecule type" value="Genomic_DNA"/>
</dbReference>
<dbReference type="InterPro" id="IPR011852">
    <property type="entry name" value="TRAP_TAXI"/>
</dbReference>
<evidence type="ECO:0000313" key="4">
    <source>
        <dbReference type="Proteomes" id="UP000198508"/>
    </source>
</evidence>
<dbReference type="Pfam" id="PF16868">
    <property type="entry name" value="NMT1_3"/>
    <property type="match status" value="1"/>
</dbReference>
<dbReference type="AlphaFoldDB" id="A0A1I0GBE6"/>
<feature type="signal peptide" evidence="2">
    <location>
        <begin position="1"/>
        <end position="22"/>
    </location>
</feature>
<sequence length="366" mass="39376">MRKSKVFTGVLIAATMIMVAGCAGTSGTPKEESKAAEVQTSGKEETEKTEGTEAESKSEGAFEGNDLIPVVDGVAEITCGATTTGGWTYMYTSSAAQVVSSNNDNINITPAITTGGGENLISVATGEMPMGVASAAYIYNYYNGNESEGIAPNPQLRTLYGSPNSFLSVIVRADSSYQTIEDLQGARVSICNKGNSGQLLISELLTVMGREDYYDLQYLTPSESYEALNTSTIDSLWICACDPHSSVTEIFNMPGGARFIEFSDEQKKLFLESCSYLSDVTRPAGTYKGQDVDYNTVGSPYALVVTEDFPEELAYQIAKTLDEKYDEWTGVFAGVKGATAQNTIDTAIAPLHPGTERYFKEKGYIQ</sequence>
<reference evidence="4" key="1">
    <citation type="submission" date="2016-10" db="EMBL/GenBank/DDBJ databases">
        <authorList>
            <person name="Varghese N."/>
            <person name="Submissions S."/>
        </authorList>
    </citation>
    <scope>NUCLEOTIDE SEQUENCE [LARGE SCALE GENOMIC DNA]</scope>
    <source>
        <strain evidence="4">NLAE-zl-G277</strain>
    </source>
</reference>
<organism evidence="3 4">
    <name type="scientific">Enterocloster lavalensis</name>
    <dbReference type="NCBI Taxonomy" id="460384"/>
    <lineage>
        <taxon>Bacteria</taxon>
        <taxon>Bacillati</taxon>
        <taxon>Bacillota</taxon>
        <taxon>Clostridia</taxon>
        <taxon>Lachnospirales</taxon>
        <taxon>Lachnospiraceae</taxon>
        <taxon>Enterocloster</taxon>
    </lineage>
</organism>
<feature type="region of interest" description="Disordered" evidence="1">
    <location>
        <begin position="24"/>
        <end position="60"/>
    </location>
</feature>
<feature type="chain" id="PRO_5039053890" evidence="2">
    <location>
        <begin position="23"/>
        <end position="366"/>
    </location>
</feature>
<dbReference type="PANTHER" id="PTHR42941">
    <property type="entry name" value="SLL1037 PROTEIN"/>
    <property type="match status" value="1"/>
</dbReference>
<keyword evidence="4" id="KW-1185">Reference proteome</keyword>
<protein>
    <submittedName>
        <fullName evidence="3">NMT1-like family protein</fullName>
    </submittedName>
</protein>
<dbReference type="NCBIfam" id="TIGR02122">
    <property type="entry name" value="TRAP_TAXI"/>
    <property type="match status" value="1"/>
</dbReference>
<dbReference type="Proteomes" id="UP000198508">
    <property type="component" value="Unassembled WGS sequence"/>
</dbReference>
<dbReference type="Gene3D" id="3.40.190.10">
    <property type="entry name" value="Periplasmic binding protein-like II"/>
    <property type="match status" value="2"/>
</dbReference>